<dbReference type="EMBL" id="CP090896">
    <property type="protein sequence ID" value="ULT81381.1"/>
    <property type="molecule type" value="Genomic_DNA"/>
</dbReference>
<accession>A0AAE8ZPP6</accession>
<dbReference type="AlphaFoldDB" id="A0AAE8ZPP6"/>
<reference evidence="1 2" key="1">
    <citation type="submission" date="2022-05" db="EMBL/GenBank/DDBJ databases">
        <title>Chromosome-level reference genomes for two strains of Caenorhabditis briggsae: an improved platform for comparative genomics.</title>
        <authorList>
            <person name="Stevens L."/>
            <person name="Andersen E.C."/>
        </authorList>
    </citation>
    <scope>NUCLEOTIDE SEQUENCE [LARGE SCALE GENOMIC DNA]</scope>
    <source>
        <strain evidence="1">QX1410_ONT</strain>
        <tissue evidence="1">Whole-organism</tissue>
    </source>
</reference>
<evidence type="ECO:0000313" key="2">
    <source>
        <dbReference type="Proteomes" id="UP000827892"/>
    </source>
</evidence>
<sequence>MVIRVGEIKMLSAEQSNCLNLIICHLPEHVKKSTMMMVDVIDDSMRHIMGGDPLESLRIKALRQVLSDIAPTNQNFIDFLKTHHLENFGNSLFNKSPEIMTLMFKHCPWENTHADKRVKISLKAKQWIVIVDDRKYVDIQHSDGLYVVPYWFPCFMHRFTSEGIRSIDVHFEGGPDELDDLLNYEKRTFNELRNFDFSDTKTTTISSKTTVNWKYVACRGSVCYTAHAKRVGSAQAFAKFDRKLMEGDSVQRNITDLIKTDLC</sequence>
<dbReference type="Proteomes" id="UP000827892">
    <property type="component" value="Chromosome X"/>
</dbReference>
<proteinExistence type="predicted"/>
<name>A0AAE8ZPP6_CAEBR</name>
<evidence type="ECO:0000313" key="1">
    <source>
        <dbReference type="EMBL" id="ULT81381.1"/>
    </source>
</evidence>
<protein>
    <submittedName>
        <fullName evidence="1">Uncharacterized protein</fullName>
    </submittedName>
</protein>
<organism evidence="1 2">
    <name type="scientific">Caenorhabditis briggsae</name>
    <dbReference type="NCBI Taxonomy" id="6238"/>
    <lineage>
        <taxon>Eukaryota</taxon>
        <taxon>Metazoa</taxon>
        <taxon>Ecdysozoa</taxon>
        <taxon>Nematoda</taxon>
        <taxon>Chromadorea</taxon>
        <taxon>Rhabditida</taxon>
        <taxon>Rhabditina</taxon>
        <taxon>Rhabditomorpha</taxon>
        <taxon>Rhabditoidea</taxon>
        <taxon>Rhabditidae</taxon>
        <taxon>Peloderinae</taxon>
        <taxon>Caenorhabditis</taxon>
    </lineage>
</organism>
<gene>
    <name evidence="1" type="ORF">L3Y34_011340</name>
</gene>